<proteinExistence type="predicted"/>
<keyword evidence="2" id="KW-1185">Reference proteome</keyword>
<accession>A0A7I8C2J8</accession>
<reference evidence="1 2" key="1">
    <citation type="journal article" date="2020" name="Genes (Basel)">
        <title>Genomic Comparison of Insect Gut Symbionts from Divergent Burkholderia Subclades.</title>
        <authorList>
            <person name="Takeshita K."/>
            <person name="Kikuchi Y."/>
        </authorList>
    </citation>
    <scope>NUCLEOTIDE SEQUENCE [LARGE SCALE GENOMIC DNA]</scope>
    <source>
        <strain evidence="1 2">PGU16</strain>
        <plasmid evidence="1 2">PPGU16_p2</plasmid>
    </source>
</reference>
<dbReference type="AlphaFoldDB" id="A0A7I8C2J8"/>
<dbReference type="SUPFAM" id="SSF51445">
    <property type="entry name" value="(Trans)glycosidases"/>
    <property type="match status" value="1"/>
</dbReference>
<dbReference type="InterPro" id="IPR017853">
    <property type="entry name" value="GH"/>
</dbReference>
<dbReference type="KEGG" id="plad:PPGU16_79320"/>
<name>A0A7I8C2J8_9BURK</name>
<evidence type="ECO:0000313" key="2">
    <source>
        <dbReference type="Proteomes" id="UP000510888"/>
    </source>
</evidence>
<dbReference type="Proteomes" id="UP000510888">
    <property type="component" value="Plasmid PPGU16_p2"/>
</dbReference>
<evidence type="ECO:0000313" key="1">
    <source>
        <dbReference type="EMBL" id="BCF94865.1"/>
    </source>
</evidence>
<keyword evidence="1" id="KW-0614">Plasmid</keyword>
<dbReference type="EMBL" id="AP023177">
    <property type="protein sequence ID" value="BCF94865.1"/>
    <property type="molecule type" value="Genomic_DNA"/>
</dbReference>
<gene>
    <name evidence="1" type="ORF">PPGU16_79320</name>
</gene>
<protein>
    <submittedName>
        <fullName evidence="1">Uncharacterized protein</fullName>
    </submittedName>
</protein>
<sequence length="143" mass="16184">MQPSASCGINFCVAVIGASDALWDGKQPDGSSDHLTVRWDMTTWHNFEVNGDFFNLGSDGSGPGFDLPAYRQTRYRVPFLLTEWNTGPEKTEAYRATYIGCTACQLLRGKKDEVHPVGDVLRARQRRHDFWPDDRRHHTEAAI</sequence>
<geneLocation type="plasmid" evidence="1 2">
    <name>PPGU16_p2</name>
</geneLocation>
<organism evidence="1 2">
    <name type="scientific">Paraburkholderia largidicola</name>
    <dbReference type="NCBI Taxonomy" id="3014751"/>
    <lineage>
        <taxon>Bacteria</taxon>
        <taxon>Pseudomonadati</taxon>
        <taxon>Pseudomonadota</taxon>
        <taxon>Betaproteobacteria</taxon>
        <taxon>Burkholderiales</taxon>
        <taxon>Burkholderiaceae</taxon>
        <taxon>Paraburkholderia</taxon>
    </lineage>
</organism>